<accession>A0A4T0WX66</accession>
<keyword evidence="2" id="KW-0813">Transport</keyword>
<reference evidence="9 10" key="1">
    <citation type="journal article" date="2019" name="Front. Genet.">
        <title>Whole-Genome Sequencing of the Opportunistic Yeast Pathogen Candida inconspicua Uncovers Its Hybrid Origin.</title>
        <authorList>
            <person name="Mixao V."/>
            <person name="Hansen A.P."/>
            <person name="Saus E."/>
            <person name="Boekhout T."/>
            <person name="Lass-Florl C."/>
            <person name="Gabaldon T."/>
        </authorList>
    </citation>
    <scope>NUCLEOTIDE SEQUENCE [LARGE SCALE GENOMIC DNA]</scope>
    <source>
        <strain evidence="9 10">CBS 180</strain>
    </source>
</reference>
<comment type="subcellular location">
    <subcellularLocation>
        <location evidence="1">Endomembrane system</location>
        <topology evidence="1">Peripheral membrane protein</topology>
    </subcellularLocation>
    <subcellularLocation>
        <location evidence="8">Vacuole membrane</location>
    </subcellularLocation>
</comment>
<protein>
    <recommendedName>
        <fullName evidence="11">Anaphase-promoting complex subunit 4 WD40 domain-containing protein</fullName>
    </recommendedName>
</protein>
<evidence type="ECO:0000256" key="2">
    <source>
        <dbReference type="ARBA" id="ARBA00022448"/>
    </source>
</evidence>
<evidence type="ECO:0000256" key="4">
    <source>
        <dbReference type="ARBA" id="ARBA00022574"/>
    </source>
</evidence>
<evidence type="ECO:0000313" key="9">
    <source>
        <dbReference type="EMBL" id="TID17226.1"/>
    </source>
</evidence>
<evidence type="ECO:0000256" key="5">
    <source>
        <dbReference type="ARBA" id="ARBA00022737"/>
    </source>
</evidence>
<evidence type="ECO:0000256" key="1">
    <source>
        <dbReference type="ARBA" id="ARBA00004184"/>
    </source>
</evidence>
<evidence type="ECO:0008006" key="11">
    <source>
        <dbReference type="Google" id="ProtNLM"/>
    </source>
</evidence>
<dbReference type="PANTHER" id="PTHR11227">
    <property type="entry name" value="WD-REPEAT PROTEIN INTERACTING WITH PHOSPHOINOSIDES WIPI -RELATED"/>
    <property type="match status" value="1"/>
</dbReference>
<dbReference type="OrthoDB" id="1667587at2759"/>
<keyword evidence="6" id="KW-0653">Protein transport</keyword>
<proteinExistence type="inferred from homology"/>
<organism evidence="9 10">
    <name type="scientific">Pichia inconspicua</name>
    <dbReference type="NCBI Taxonomy" id="52247"/>
    <lineage>
        <taxon>Eukaryota</taxon>
        <taxon>Fungi</taxon>
        <taxon>Dikarya</taxon>
        <taxon>Ascomycota</taxon>
        <taxon>Saccharomycotina</taxon>
        <taxon>Pichiomycetes</taxon>
        <taxon>Pichiales</taxon>
        <taxon>Pichiaceae</taxon>
        <taxon>Pichia</taxon>
    </lineage>
</organism>
<keyword evidence="4" id="KW-0853">WD repeat</keyword>
<dbReference type="Gene3D" id="2.130.10.10">
    <property type="entry name" value="YVTN repeat-like/Quinoprotein amine dehydrogenase"/>
    <property type="match status" value="1"/>
</dbReference>
<keyword evidence="10" id="KW-1185">Reference proteome</keyword>
<comment type="caution">
    <text evidence="9">The sequence shown here is derived from an EMBL/GenBank/DDBJ whole genome shotgun (WGS) entry which is preliminary data.</text>
</comment>
<dbReference type="Proteomes" id="UP000307173">
    <property type="component" value="Unassembled WGS sequence"/>
</dbReference>
<dbReference type="SMART" id="SM00320">
    <property type="entry name" value="WD40"/>
    <property type="match status" value="3"/>
</dbReference>
<dbReference type="InterPro" id="IPR015943">
    <property type="entry name" value="WD40/YVTN_repeat-like_dom_sf"/>
</dbReference>
<sequence>MDTKKVLYSSREPKEPKLLGVYFNQDQTCFTTCSNEGFKVFSSYPMEIKLNPSLNGIHHYDTNPGIVIAKMLYKTNYIGLVGGGHRPRFPSNKLCIWDNAKESNAIVLDFDTPIVNLHLSRVHIVVVLKNLVLVYSFKPIPELILSFETIDNKLGVSDFRVTKASSILVFPARLPGQLHIVDISNSYQLNDEETKNKSIALVKAHKNAIHCVTLSPCGNLVASASELGTLIRVHDTKTCSLIHEFRRGVEPATITDMKFSPGGDKLAVLSDKSTLHIYYIFQNGKIEENQRHRFKNVPVLSKYFESTWSFVSKSIGDKTDPSKNDGIIGWVDDSSWVVVWKFKGIWEKYNLVKKIISNSNKDMTKWSIQREGWKSIDS</sequence>
<evidence type="ECO:0000256" key="3">
    <source>
        <dbReference type="ARBA" id="ARBA00022554"/>
    </source>
</evidence>
<dbReference type="EMBL" id="SELW01000638">
    <property type="protein sequence ID" value="TID17226.1"/>
    <property type="molecule type" value="Genomic_DNA"/>
</dbReference>
<dbReference type="GO" id="GO:0012505">
    <property type="term" value="C:endomembrane system"/>
    <property type="evidence" value="ECO:0007669"/>
    <property type="project" value="UniProtKB-SubCell"/>
</dbReference>
<dbReference type="STRING" id="52247.A0A4T0WX66"/>
<evidence type="ECO:0000256" key="8">
    <source>
        <dbReference type="ARBA" id="ARBA00037813"/>
    </source>
</evidence>
<keyword evidence="3" id="KW-0926">Vacuole</keyword>
<dbReference type="InterPro" id="IPR001680">
    <property type="entry name" value="WD40_rpt"/>
</dbReference>
<evidence type="ECO:0000256" key="6">
    <source>
        <dbReference type="ARBA" id="ARBA00022927"/>
    </source>
</evidence>
<dbReference type="SUPFAM" id="SSF50978">
    <property type="entry name" value="WD40 repeat-like"/>
    <property type="match status" value="1"/>
</dbReference>
<comment type="similarity">
    <text evidence="7">Belongs to the WD repeat PROPPIN family.</text>
</comment>
<dbReference type="AlphaFoldDB" id="A0A4T0WX66"/>
<evidence type="ECO:0000256" key="7">
    <source>
        <dbReference type="ARBA" id="ARBA00025740"/>
    </source>
</evidence>
<keyword evidence="5" id="KW-0677">Repeat</keyword>
<evidence type="ECO:0000313" key="10">
    <source>
        <dbReference type="Proteomes" id="UP000307173"/>
    </source>
</evidence>
<dbReference type="InterPro" id="IPR036322">
    <property type="entry name" value="WD40_repeat_dom_sf"/>
</dbReference>
<dbReference type="GO" id="GO:0005774">
    <property type="term" value="C:vacuolar membrane"/>
    <property type="evidence" value="ECO:0007669"/>
    <property type="project" value="UniProtKB-SubCell"/>
</dbReference>
<gene>
    <name evidence="9" type="ORF">CANINC_004085</name>
</gene>
<name>A0A4T0WX66_9ASCO</name>
<dbReference type="Pfam" id="PF21032">
    <property type="entry name" value="PROPPIN"/>
    <property type="match status" value="1"/>
</dbReference>
<dbReference type="InterPro" id="IPR048720">
    <property type="entry name" value="PROPPIN"/>
</dbReference>
<dbReference type="GO" id="GO:0015031">
    <property type="term" value="P:protein transport"/>
    <property type="evidence" value="ECO:0007669"/>
    <property type="project" value="UniProtKB-KW"/>
</dbReference>